<dbReference type="SUPFAM" id="SSF53271">
    <property type="entry name" value="PRTase-like"/>
    <property type="match status" value="1"/>
</dbReference>
<dbReference type="InterPro" id="IPR029057">
    <property type="entry name" value="PRTase-like"/>
</dbReference>
<dbReference type="CDD" id="cd06223">
    <property type="entry name" value="PRTases_typeI"/>
    <property type="match status" value="1"/>
</dbReference>
<dbReference type="EMBL" id="JAVDUP010000005">
    <property type="protein sequence ID" value="MDR6902332.1"/>
    <property type="molecule type" value="Genomic_DNA"/>
</dbReference>
<dbReference type="InterPro" id="IPR000836">
    <property type="entry name" value="PRTase_dom"/>
</dbReference>
<keyword evidence="2" id="KW-0808">Transferase</keyword>
<gene>
    <name evidence="2" type="ORF">J2W52_003965</name>
</gene>
<keyword evidence="2" id="KW-0328">Glycosyltransferase</keyword>
<evidence type="ECO:0000259" key="1">
    <source>
        <dbReference type="Pfam" id="PF00156"/>
    </source>
</evidence>
<dbReference type="Pfam" id="PF00156">
    <property type="entry name" value="Pribosyltran"/>
    <property type="match status" value="1"/>
</dbReference>
<dbReference type="RefSeq" id="WP_310233164.1">
    <property type="nucleotide sequence ID" value="NZ_JAVDUP010000005.1"/>
</dbReference>
<dbReference type="EC" id="2.4.2.7" evidence="2"/>
<keyword evidence="3" id="KW-1185">Reference proteome</keyword>
<name>A0ABU1STN4_9HYPH</name>
<sequence length="291" mass="32074">MREAGKQEPAHSELYLVEEKETYQTNFVGCKNRVIWCLLRREFECKQCAKKAAVMYLETSQTYQVQVAGENFSLPIVRLSERRAIALLMVIDMGIRFGDLVGEALARHFAQSKPDIVVGSATLGVPVAIEVSRRLGIDQYVILQKSPKFHLADALVEDVRSITTAVPQRLLLDRRSIKLLQGRRVLVVDDVIATGSSMAAALRLVRRAGANIIGAGAILTEGHAWRNLLGDDARLVTSLGHIPQFDIVDGVATPDVVTEKDAWTDDRASPGKSLTQFQRRRAAIQKSAAGM</sequence>
<dbReference type="PANTHER" id="PTHR43218">
    <property type="entry name" value="PHOSPHORIBOSYLTRANSFERASE-RELATED"/>
    <property type="match status" value="1"/>
</dbReference>
<feature type="domain" description="Phosphoribosyltransferase" evidence="1">
    <location>
        <begin position="98"/>
        <end position="235"/>
    </location>
</feature>
<organism evidence="2 3">
    <name type="scientific">Rhizobium miluonense</name>
    <dbReference type="NCBI Taxonomy" id="411945"/>
    <lineage>
        <taxon>Bacteria</taxon>
        <taxon>Pseudomonadati</taxon>
        <taxon>Pseudomonadota</taxon>
        <taxon>Alphaproteobacteria</taxon>
        <taxon>Hyphomicrobiales</taxon>
        <taxon>Rhizobiaceae</taxon>
        <taxon>Rhizobium/Agrobacterium group</taxon>
        <taxon>Rhizobium</taxon>
    </lineage>
</organism>
<comment type="caution">
    <text evidence="2">The sequence shown here is derived from an EMBL/GenBank/DDBJ whole genome shotgun (WGS) entry which is preliminary data.</text>
</comment>
<accession>A0ABU1STN4</accession>
<evidence type="ECO:0000313" key="3">
    <source>
        <dbReference type="Proteomes" id="UP001250791"/>
    </source>
</evidence>
<dbReference type="GO" id="GO:0003999">
    <property type="term" value="F:adenine phosphoribosyltransferase activity"/>
    <property type="evidence" value="ECO:0007669"/>
    <property type="project" value="UniProtKB-EC"/>
</dbReference>
<dbReference type="PANTHER" id="PTHR43218:SF1">
    <property type="entry name" value="PHOSPHORIBOSYLTRANSFERASE"/>
    <property type="match status" value="1"/>
</dbReference>
<protein>
    <submittedName>
        <fullName evidence="2">Adenine phosphoribosyltransferase</fullName>
        <ecNumber evidence="2">2.4.2.7</ecNumber>
    </submittedName>
</protein>
<reference evidence="2 3" key="1">
    <citation type="submission" date="2023-07" db="EMBL/GenBank/DDBJ databases">
        <title>Sorghum-associated microbial communities from plants grown in Nebraska, USA.</title>
        <authorList>
            <person name="Schachtman D."/>
        </authorList>
    </citation>
    <scope>NUCLEOTIDE SEQUENCE [LARGE SCALE GENOMIC DNA]</scope>
    <source>
        <strain evidence="2 3">3199</strain>
    </source>
</reference>
<dbReference type="Gene3D" id="3.40.50.2020">
    <property type="match status" value="1"/>
</dbReference>
<evidence type="ECO:0000313" key="2">
    <source>
        <dbReference type="EMBL" id="MDR6902332.1"/>
    </source>
</evidence>
<dbReference type="Proteomes" id="UP001250791">
    <property type="component" value="Unassembled WGS sequence"/>
</dbReference>
<proteinExistence type="predicted"/>